<protein>
    <submittedName>
        <fullName evidence="2">Glycosyl transferase family 1</fullName>
    </submittedName>
</protein>
<reference evidence="2 3" key="1">
    <citation type="submission" date="2017-11" db="EMBL/GenBank/DDBJ databases">
        <title>Evolution of Phototrophy in the Chloroflexi Phylum Driven by Horizontal Gene Transfer.</title>
        <authorList>
            <person name="Ward L.M."/>
            <person name="Hemp J."/>
            <person name="Shih P.M."/>
            <person name="Mcglynn S.E."/>
            <person name="Fischer W."/>
        </authorList>
    </citation>
    <scope>NUCLEOTIDE SEQUENCE [LARGE SCALE GENOMIC DNA]</scope>
    <source>
        <strain evidence="2">JP3_7</strain>
    </source>
</reference>
<dbReference type="Gene3D" id="3.40.50.2000">
    <property type="entry name" value="Glycogen Phosphorylase B"/>
    <property type="match status" value="2"/>
</dbReference>
<dbReference type="InterPro" id="IPR028098">
    <property type="entry name" value="Glyco_trans_4-like_N"/>
</dbReference>
<dbReference type="CDD" id="cd03801">
    <property type="entry name" value="GT4_PimA-like"/>
    <property type="match status" value="1"/>
</dbReference>
<dbReference type="SUPFAM" id="SSF53756">
    <property type="entry name" value="UDP-Glycosyltransferase/glycogen phosphorylase"/>
    <property type="match status" value="1"/>
</dbReference>
<dbReference type="Proteomes" id="UP000230790">
    <property type="component" value="Unassembled WGS sequence"/>
</dbReference>
<evidence type="ECO:0000313" key="2">
    <source>
        <dbReference type="EMBL" id="PJF48005.1"/>
    </source>
</evidence>
<comment type="caution">
    <text evidence="2">The sequence shown here is derived from an EMBL/GenBank/DDBJ whole genome shotgun (WGS) entry which is preliminary data.</text>
</comment>
<evidence type="ECO:0000259" key="1">
    <source>
        <dbReference type="Pfam" id="PF13439"/>
    </source>
</evidence>
<dbReference type="EMBL" id="PGTN01000027">
    <property type="protein sequence ID" value="PJF48005.1"/>
    <property type="molecule type" value="Genomic_DNA"/>
</dbReference>
<dbReference type="GO" id="GO:0016757">
    <property type="term" value="F:glycosyltransferase activity"/>
    <property type="evidence" value="ECO:0007669"/>
    <property type="project" value="TreeGrafter"/>
</dbReference>
<organism evidence="2 3">
    <name type="scientific">Candidatus Thermofonsia Clade 3 bacterium</name>
    <dbReference type="NCBI Taxonomy" id="2364212"/>
    <lineage>
        <taxon>Bacteria</taxon>
        <taxon>Bacillati</taxon>
        <taxon>Chloroflexota</taxon>
        <taxon>Candidatus Thermofontia</taxon>
        <taxon>Candidatus Thermofonsia Clade 3</taxon>
    </lineage>
</organism>
<dbReference type="PANTHER" id="PTHR12526">
    <property type="entry name" value="GLYCOSYLTRANSFERASE"/>
    <property type="match status" value="1"/>
</dbReference>
<dbReference type="PANTHER" id="PTHR12526:SF600">
    <property type="entry name" value="GLYCOSYL TRANSFERASE GROUP 1"/>
    <property type="match status" value="1"/>
</dbReference>
<dbReference type="Pfam" id="PF13692">
    <property type="entry name" value="Glyco_trans_1_4"/>
    <property type="match status" value="1"/>
</dbReference>
<dbReference type="AlphaFoldDB" id="A0A2M8QDW5"/>
<name>A0A2M8QDW5_9CHLR</name>
<keyword evidence="2" id="KW-0808">Transferase</keyword>
<evidence type="ECO:0000313" key="3">
    <source>
        <dbReference type="Proteomes" id="UP000230790"/>
    </source>
</evidence>
<dbReference type="Pfam" id="PF13439">
    <property type="entry name" value="Glyco_transf_4"/>
    <property type="match status" value="1"/>
</dbReference>
<sequence>MRLLFLTPQLPYPPQQGTALRNWGLISHLAARHEIWLLSFDERREDARGELPAPLRQACQRVVIAPAPARALGDRLRALAASTLPDMAWRLWSPTFERMLHAHLCGHRFDVVQFEGIELARYMIGAARRPHSARFVFDAHNAEYVLQKRTFQADVRRLKRWHGAGYSFVQWQRLRAFERRALRVADAVLCVSPEDATALQRLEPSIRPAVIYNGIDVAHYANFDCPAPAPRAPTLVFTGKMDFRPNVDGVLWFAQRVWPMVKQAHPGVRLCIVGQKPSPRLDPLRADPDIALTGQVDDVRFYIAQADVYIAPLLAGGGTRFKLLEAMAMRRAIVSTSLGCEGFPVTSGREMIVADRPEEFAGALTELLRSPSRRVALGESAYRFVSATYDWRAIVPRLEQVYERLTAH</sequence>
<proteinExistence type="predicted"/>
<feature type="domain" description="Glycosyltransferase subfamily 4-like N-terminal" evidence="1">
    <location>
        <begin position="50"/>
        <end position="218"/>
    </location>
</feature>
<accession>A0A2M8QDW5</accession>
<gene>
    <name evidence="2" type="ORF">CUN48_05715</name>
</gene>